<feature type="compositionally biased region" description="Polar residues" evidence="1">
    <location>
        <begin position="20"/>
        <end position="31"/>
    </location>
</feature>
<feature type="region of interest" description="Disordered" evidence="1">
    <location>
        <begin position="1"/>
        <end position="31"/>
    </location>
</feature>
<protein>
    <submittedName>
        <fullName evidence="2">Uncharacterized protein</fullName>
    </submittedName>
</protein>
<reference evidence="2" key="1">
    <citation type="submission" date="2014-11" db="EMBL/GenBank/DDBJ databases">
        <authorList>
            <person name="Amaro Gonzalez C."/>
        </authorList>
    </citation>
    <scope>NUCLEOTIDE SEQUENCE</scope>
</reference>
<dbReference type="AlphaFoldDB" id="A0A0E9PUZ1"/>
<reference evidence="2" key="2">
    <citation type="journal article" date="2015" name="Fish Shellfish Immunol.">
        <title>Early steps in the European eel (Anguilla anguilla)-Vibrio vulnificus interaction in the gills: Role of the RtxA13 toxin.</title>
        <authorList>
            <person name="Callol A."/>
            <person name="Pajuelo D."/>
            <person name="Ebbesson L."/>
            <person name="Teles M."/>
            <person name="MacKenzie S."/>
            <person name="Amaro C."/>
        </authorList>
    </citation>
    <scope>NUCLEOTIDE SEQUENCE</scope>
</reference>
<evidence type="ECO:0000256" key="1">
    <source>
        <dbReference type="SAM" id="MobiDB-lite"/>
    </source>
</evidence>
<sequence length="31" mass="3553">MPQFPALPSTKHTQHKQVSEPFSISLNEPFE</sequence>
<name>A0A0E9PUZ1_ANGAN</name>
<organism evidence="2">
    <name type="scientific">Anguilla anguilla</name>
    <name type="common">European freshwater eel</name>
    <name type="synonym">Muraena anguilla</name>
    <dbReference type="NCBI Taxonomy" id="7936"/>
    <lineage>
        <taxon>Eukaryota</taxon>
        <taxon>Metazoa</taxon>
        <taxon>Chordata</taxon>
        <taxon>Craniata</taxon>
        <taxon>Vertebrata</taxon>
        <taxon>Euteleostomi</taxon>
        <taxon>Actinopterygii</taxon>
        <taxon>Neopterygii</taxon>
        <taxon>Teleostei</taxon>
        <taxon>Anguilliformes</taxon>
        <taxon>Anguillidae</taxon>
        <taxon>Anguilla</taxon>
    </lineage>
</organism>
<dbReference type="EMBL" id="GBXM01100470">
    <property type="protein sequence ID" value="JAH08107.1"/>
    <property type="molecule type" value="Transcribed_RNA"/>
</dbReference>
<evidence type="ECO:0000313" key="2">
    <source>
        <dbReference type="EMBL" id="JAH08107.1"/>
    </source>
</evidence>
<accession>A0A0E9PUZ1</accession>
<proteinExistence type="predicted"/>